<sequence>MSIDQTPSTVLYQVVAKEMNTTEAAVRQATSLEELGIDSLEMIEIVMAVEDRLGISINDRELHAVGSMPELLALIERSPKKAAA</sequence>
<organism evidence="4 5">
    <name type="scientific">Asticcacaulis currens</name>
    <dbReference type="NCBI Taxonomy" id="2984210"/>
    <lineage>
        <taxon>Bacteria</taxon>
        <taxon>Pseudomonadati</taxon>
        <taxon>Pseudomonadota</taxon>
        <taxon>Alphaproteobacteria</taxon>
        <taxon>Caulobacterales</taxon>
        <taxon>Caulobacteraceae</taxon>
        <taxon>Asticcacaulis</taxon>
    </lineage>
</organism>
<keyword evidence="2" id="KW-0597">Phosphoprotein</keyword>
<feature type="domain" description="Carrier" evidence="3">
    <location>
        <begin position="5"/>
        <end position="82"/>
    </location>
</feature>
<dbReference type="Pfam" id="PF00550">
    <property type="entry name" value="PP-binding"/>
    <property type="match status" value="1"/>
</dbReference>
<dbReference type="SUPFAM" id="SSF47336">
    <property type="entry name" value="ACP-like"/>
    <property type="match status" value="1"/>
</dbReference>
<dbReference type="InterPro" id="IPR009081">
    <property type="entry name" value="PP-bd_ACP"/>
</dbReference>
<keyword evidence="5" id="KW-1185">Reference proteome</keyword>
<dbReference type="InterPro" id="IPR036736">
    <property type="entry name" value="ACP-like_sf"/>
</dbReference>
<protein>
    <submittedName>
        <fullName evidence="4">Acyl carrier protein</fullName>
    </submittedName>
</protein>
<dbReference type="InterPro" id="IPR006162">
    <property type="entry name" value="Ppantetheine_attach_site"/>
</dbReference>
<dbReference type="PROSITE" id="PS50075">
    <property type="entry name" value="CARRIER"/>
    <property type="match status" value="1"/>
</dbReference>
<proteinExistence type="predicted"/>
<evidence type="ECO:0000256" key="2">
    <source>
        <dbReference type="ARBA" id="ARBA00022553"/>
    </source>
</evidence>
<dbReference type="RefSeq" id="WP_272740414.1">
    <property type="nucleotide sequence ID" value="NZ_JAQQKW010000002.1"/>
</dbReference>
<dbReference type="Proteomes" id="UP001216595">
    <property type="component" value="Unassembled WGS sequence"/>
</dbReference>
<comment type="caution">
    <text evidence="4">The sequence shown here is derived from an EMBL/GenBank/DDBJ whole genome shotgun (WGS) entry which is preliminary data.</text>
</comment>
<dbReference type="PROSITE" id="PS00012">
    <property type="entry name" value="PHOSPHOPANTETHEINE"/>
    <property type="match status" value="1"/>
</dbReference>
<reference evidence="4 5" key="1">
    <citation type="submission" date="2023-01" db="EMBL/GenBank/DDBJ databases">
        <title>Novel species of the genus Asticcacaulis isolated from rivers.</title>
        <authorList>
            <person name="Lu H."/>
        </authorList>
    </citation>
    <scope>NUCLEOTIDE SEQUENCE [LARGE SCALE GENOMIC DNA]</scope>
    <source>
        <strain evidence="4 5">DXS10W</strain>
    </source>
</reference>
<gene>
    <name evidence="4" type="ORF">PQU94_05140</name>
</gene>
<accession>A0ABT5IBV0</accession>
<evidence type="ECO:0000313" key="4">
    <source>
        <dbReference type="EMBL" id="MDC7693664.1"/>
    </source>
</evidence>
<dbReference type="Gene3D" id="1.10.1200.10">
    <property type="entry name" value="ACP-like"/>
    <property type="match status" value="1"/>
</dbReference>
<evidence type="ECO:0000256" key="1">
    <source>
        <dbReference type="ARBA" id="ARBA00022450"/>
    </source>
</evidence>
<evidence type="ECO:0000259" key="3">
    <source>
        <dbReference type="PROSITE" id="PS50075"/>
    </source>
</evidence>
<evidence type="ECO:0000313" key="5">
    <source>
        <dbReference type="Proteomes" id="UP001216595"/>
    </source>
</evidence>
<name>A0ABT5IBV0_9CAUL</name>
<dbReference type="EMBL" id="JAQQKW010000002">
    <property type="protein sequence ID" value="MDC7693664.1"/>
    <property type="molecule type" value="Genomic_DNA"/>
</dbReference>
<keyword evidence="1" id="KW-0596">Phosphopantetheine</keyword>